<sequence>MGCCISKSRPKKQFIEERNHVQDKLVISQAPKLTKTPVPTSNKISPSPPSPSNSTSSAPSFTCTNISKTTTAASTTTTSSSVSSQSSGSLVFSSKDRPFSDEFLWSCVKENPHVIRINSIKERSQLLMSPVQQVVPPTKQSFPTRVIGPIPQQRARQNSPPTLTRQKSFRREPERLGYSSYSQPCRTLRSLSPSRRFNGEYSWGIQPKEISSSKRFAGSKVSPGTNSITSSLRRENLRLASPYFDSSRMRNRETCIHRVSSKIDEIAVEAALDQNGADSSSVEDIDNPLISLDCFIFL</sequence>
<keyword evidence="3" id="KW-1185">Reference proteome</keyword>
<protein>
    <submittedName>
        <fullName evidence="2">Uncharacterized protein</fullName>
    </submittedName>
</protein>
<gene>
    <name evidence="2" type="ORF">K2173_023059</name>
</gene>
<feature type="region of interest" description="Disordered" evidence="1">
    <location>
        <begin position="1"/>
        <end position="91"/>
    </location>
</feature>
<reference evidence="2 3" key="1">
    <citation type="submission" date="2021-09" db="EMBL/GenBank/DDBJ databases">
        <title>Genomic insights and catalytic innovation underlie evolution of tropane alkaloids biosynthesis.</title>
        <authorList>
            <person name="Wang Y.-J."/>
            <person name="Tian T."/>
            <person name="Huang J.-P."/>
            <person name="Huang S.-X."/>
        </authorList>
    </citation>
    <scope>NUCLEOTIDE SEQUENCE [LARGE SCALE GENOMIC DNA]</scope>
    <source>
        <strain evidence="2">KIB-2018</strain>
        <tissue evidence="2">Leaf</tissue>
    </source>
</reference>
<evidence type="ECO:0000256" key="1">
    <source>
        <dbReference type="SAM" id="MobiDB-lite"/>
    </source>
</evidence>
<evidence type="ECO:0000313" key="2">
    <source>
        <dbReference type="EMBL" id="KAJ8762930.1"/>
    </source>
</evidence>
<dbReference type="EMBL" id="JAIWQS010000006">
    <property type="protein sequence ID" value="KAJ8762930.1"/>
    <property type="molecule type" value="Genomic_DNA"/>
</dbReference>
<feature type="compositionally biased region" description="Low complexity" evidence="1">
    <location>
        <begin position="67"/>
        <end position="91"/>
    </location>
</feature>
<dbReference type="PANTHER" id="PTHR33871:SF18">
    <property type="entry name" value="F24J8.12 PROTEIN"/>
    <property type="match status" value="1"/>
</dbReference>
<organism evidence="2 3">
    <name type="scientific">Erythroxylum novogranatense</name>
    <dbReference type="NCBI Taxonomy" id="1862640"/>
    <lineage>
        <taxon>Eukaryota</taxon>
        <taxon>Viridiplantae</taxon>
        <taxon>Streptophyta</taxon>
        <taxon>Embryophyta</taxon>
        <taxon>Tracheophyta</taxon>
        <taxon>Spermatophyta</taxon>
        <taxon>Magnoliopsida</taxon>
        <taxon>eudicotyledons</taxon>
        <taxon>Gunneridae</taxon>
        <taxon>Pentapetalae</taxon>
        <taxon>rosids</taxon>
        <taxon>fabids</taxon>
        <taxon>Malpighiales</taxon>
        <taxon>Erythroxylaceae</taxon>
        <taxon>Erythroxylum</taxon>
    </lineage>
</organism>
<feature type="compositionally biased region" description="Polar residues" evidence="1">
    <location>
        <begin position="154"/>
        <end position="166"/>
    </location>
</feature>
<dbReference type="PANTHER" id="PTHR33871">
    <property type="entry name" value="OS05G0503100 PROTEIN-RELATED"/>
    <property type="match status" value="1"/>
</dbReference>
<evidence type="ECO:0000313" key="3">
    <source>
        <dbReference type="Proteomes" id="UP001159364"/>
    </source>
</evidence>
<name>A0AAV8T9P9_9ROSI</name>
<comment type="caution">
    <text evidence="2">The sequence shown here is derived from an EMBL/GenBank/DDBJ whole genome shotgun (WGS) entry which is preliminary data.</text>
</comment>
<dbReference type="Proteomes" id="UP001159364">
    <property type="component" value="Linkage Group LG06"/>
</dbReference>
<proteinExistence type="predicted"/>
<accession>A0AAV8T9P9</accession>
<dbReference type="AlphaFoldDB" id="A0AAV8T9P9"/>
<feature type="compositionally biased region" description="Basic and acidic residues" evidence="1">
    <location>
        <begin position="13"/>
        <end position="23"/>
    </location>
</feature>
<feature type="region of interest" description="Disordered" evidence="1">
    <location>
        <begin position="140"/>
        <end position="175"/>
    </location>
</feature>